<dbReference type="Proteomes" id="UP000282184">
    <property type="component" value="Unassembled WGS sequence"/>
</dbReference>
<feature type="modified residue" description="4-aspartylphosphate" evidence="1">
    <location>
        <position position="5"/>
    </location>
</feature>
<dbReference type="OrthoDB" id="7631574at2"/>
<name>A0A3S0QGX0_9BACT</name>
<protein>
    <submittedName>
        <fullName evidence="3">Response regulator transcription factor</fullName>
    </submittedName>
</protein>
<sequence>MVLLDVQMPGLSGIEALPLIRQRLPEADVLMQTVFDDADTIFQALR</sequence>
<dbReference type="EMBL" id="RXOF01000009">
    <property type="protein sequence ID" value="RTQ48438.1"/>
    <property type="molecule type" value="Genomic_DNA"/>
</dbReference>
<dbReference type="AlphaFoldDB" id="A0A3S0QGX0"/>
<keyword evidence="1" id="KW-0597">Phosphoprotein</keyword>
<dbReference type="SUPFAM" id="SSF52172">
    <property type="entry name" value="CheY-like"/>
    <property type="match status" value="1"/>
</dbReference>
<evidence type="ECO:0000256" key="1">
    <source>
        <dbReference type="PROSITE-ProRule" id="PRU00169"/>
    </source>
</evidence>
<dbReference type="GO" id="GO:0000160">
    <property type="term" value="P:phosphorelay signal transduction system"/>
    <property type="evidence" value="ECO:0007669"/>
    <property type="project" value="InterPro"/>
</dbReference>
<evidence type="ECO:0000259" key="2">
    <source>
        <dbReference type="PROSITE" id="PS50110"/>
    </source>
</evidence>
<keyword evidence="4" id="KW-1185">Reference proteome</keyword>
<dbReference type="InterPro" id="IPR011006">
    <property type="entry name" value="CheY-like_superfamily"/>
</dbReference>
<gene>
    <name evidence="3" type="ORF">EJV47_15815</name>
</gene>
<dbReference type="RefSeq" id="WP_126694144.1">
    <property type="nucleotide sequence ID" value="NZ_RXOF01000009.1"/>
</dbReference>
<proteinExistence type="predicted"/>
<feature type="domain" description="Response regulatory" evidence="2">
    <location>
        <begin position="1"/>
        <end position="46"/>
    </location>
</feature>
<accession>A0A3S0QGX0</accession>
<dbReference type="Pfam" id="PF00072">
    <property type="entry name" value="Response_reg"/>
    <property type="match status" value="1"/>
</dbReference>
<comment type="caution">
    <text evidence="3">The sequence shown here is derived from an EMBL/GenBank/DDBJ whole genome shotgun (WGS) entry which is preliminary data.</text>
</comment>
<evidence type="ECO:0000313" key="3">
    <source>
        <dbReference type="EMBL" id="RTQ48438.1"/>
    </source>
</evidence>
<dbReference type="InterPro" id="IPR001789">
    <property type="entry name" value="Sig_transdc_resp-reg_receiver"/>
</dbReference>
<evidence type="ECO:0000313" key="4">
    <source>
        <dbReference type="Proteomes" id="UP000282184"/>
    </source>
</evidence>
<dbReference type="PROSITE" id="PS50110">
    <property type="entry name" value="RESPONSE_REGULATORY"/>
    <property type="match status" value="1"/>
</dbReference>
<dbReference type="Gene3D" id="3.40.50.2300">
    <property type="match status" value="1"/>
</dbReference>
<reference evidence="3 4" key="1">
    <citation type="submission" date="2018-12" db="EMBL/GenBank/DDBJ databases">
        <title>Hymenobacter gummosus sp. nov., isolated from a spring.</title>
        <authorList>
            <person name="Nie L."/>
        </authorList>
    </citation>
    <scope>NUCLEOTIDE SEQUENCE [LARGE SCALE GENOMIC DNA]</scope>
    <source>
        <strain evidence="3 4">KCTC 52166</strain>
    </source>
</reference>
<organism evidence="3 4">
    <name type="scientific">Hymenobacter gummosus</name>
    <dbReference type="NCBI Taxonomy" id="1776032"/>
    <lineage>
        <taxon>Bacteria</taxon>
        <taxon>Pseudomonadati</taxon>
        <taxon>Bacteroidota</taxon>
        <taxon>Cytophagia</taxon>
        <taxon>Cytophagales</taxon>
        <taxon>Hymenobacteraceae</taxon>
        <taxon>Hymenobacter</taxon>
    </lineage>
</organism>